<reference evidence="1" key="1">
    <citation type="submission" date="2020-06" db="EMBL/GenBank/DDBJ databases">
        <title>WGS assembly of Ceratodon purpureus strain R40.</title>
        <authorList>
            <person name="Carey S.B."/>
            <person name="Jenkins J."/>
            <person name="Shu S."/>
            <person name="Lovell J.T."/>
            <person name="Sreedasyam A."/>
            <person name="Maumus F."/>
            <person name="Tiley G.P."/>
            <person name="Fernandez-Pozo N."/>
            <person name="Barry K."/>
            <person name="Chen C."/>
            <person name="Wang M."/>
            <person name="Lipzen A."/>
            <person name="Daum C."/>
            <person name="Saski C.A."/>
            <person name="Payton A.C."/>
            <person name="Mcbreen J.C."/>
            <person name="Conrad R.E."/>
            <person name="Kollar L.M."/>
            <person name="Olsson S."/>
            <person name="Huttunen S."/>
            <person name="Landis J.B."/>
            <person name="Wickett N.J."/>
            <person name="Johnson M.G."/>
            <person name="Rensing S.A."/>
            <person name="Grimwood J."/>
            <person name="Schmutz J."/>
            <person name="Mcdaniel S.F."/>
        </authorList>
    </citation>
    <scope>NUCLEOTIDE SEQUENCE</scope>
    <source>
        <strain evidence="1">R40</strain>
    </source>
</reference>
<sequence length="174" mass="19729">MAAYLPEVYMPPEPLMVINDRRRLIGRPLDPYYGPTTQDFGPYTRSRLVPDVTMRAPIFTLGDIARIKDALALEGVYNVICDIPEQTVIVSTRLSPTSIVSLVRQVMGDATLISVVDPYPVSSAAVMPRTRYAYDDMYSYPSSSGYGYGYDPYNGRSYDNEFRPSRYYTGYSYY</sequence>
<proteinExistence type="predicted"/>
<name>A0A8T0I169_CERPU</name>
<evidence type="ECO:0000313" key="1">
    <source>
        <dbReference type="EMBL" id="KAG0576866.1"/>
    </source>
</evidence>
<keyword evidence="2" id="KW-1185">Reference proteome</keyword>
<dbReference type="Proteomes" id="UP000822688">
    <property type="component" value="Chromosome 5"/>
</dbReference>
<comment type="caution">
    <text evidence="1">The sequence shown here is derived from an EMBL/GenBank/DDBJ whole genome shotgun (WGS) entry which is preliminary data.</text>
</comment>
<protein>
    <submittedName>
        <fullName evidence="1">Uncharacterized protein</fullName>
    </submittedName>
</protein>
<evidence type="ECO:0000313" key="2">
    <source>
        <dbReference type="Proteomes" id="UP000822688"/>
    </source>
</evidence>
<accession>A0A8T0I169</accession>
<dbReference type="AlphaFoldDB" id="A0A8T0I169"/>
<organism evidence="1 2">
    <name type="scientific">Ceratodon purpureus</name>
    <name type="common">Fire moss</name>
    <name type="synonym">Dicranum purpureum</name>
    <dbReference type="NCBI Taxonomy" id="3225"/>
    <lineage>
        <taxon>Eukaryota</taxon>
        <taxon>Viridiplantae</taxon>
        <taxon>Streptophyta</taxon>
        <taxon>Embryophyta</taxon>
        <taxon>Bryophyta</taxon>
        <taxon>Bryophytina</taxon>
        <taxon>Bryopsida</taxon>
        <taxon>Dicranidae</taxon>
        <taxon>Pseudoditrichales</taxon>
        <taxon>Ditrichaceae</taxon>
        <taxon>Ceratodon</taxon>
    </lineage>
</organism>
<gene>
    <name evidence="1" type="ORF">KC19_5G114100</name>
</gene>
<dbReference type="EMBL" id="CM026425">
    <property type="protein sequence ID" value="KAG0576866.1"/>
    <property type="molecule type" value="Genomic_DNA"/>
</dbReference>